<keyword evidence="2" id="KW-1185">Reference proteome</keyword>
<comment type="caution">
    <text evidence="1">The sequence shown here is derived from an EMBL/GenBank/DDBJ whole genome shotgun (WGS) entry which is preliminary data.</text>
</comment>
<dbReference type="PANTHER" id="PTHR12029:SF11">
    <property type="entry name" value="METHYLTRANSFERASE TARBP1-RELATED"/>
    <property type="match status" value="1"/>
</dbReference>
<dbReference type="InterPro" id="IPR045330">
    <property type="entry name" value="TRM3/TARBP1"/>
</dbReference>
<dbReference type="SUPFAM" id="SSF48371">
    <property type="entry name" value="ARM repeat"/>
    <property type="match status" value="1"/>
</dbReference>
<dbReference type="Proteomes" id="UP001469553">
    <property type="component" value="Unassembled WGS sequence"/>
</dbReference>
<dbReference type="InterPro" id="IPR016024">
    <property type="entry name" value="ARM-type_fold"/>
</dbReference>
<sequence length="334" mass="36867">MYSTVINAVLSSSPDYNLLFESLCWPQESWPQTEQVEALTALVEALGPFLIDSNLTPTLLTGANRSCIRDKIESVIWSKCLPFLWRISAGSGDDARCRESTAAVCRLLAVCVGVCGGNVRTEVVSSILPSLPRIWEELLAPGTLSVQVATEVLAALMPLITADEDLTLDTLNCALSSIRSLPDDLVSKVMVRIILTLLNCCIDAKSSSILKRLLDDVCDWHSTEPTPVVTERTLLCLTVLSDHLLKSHSTTSYRSRETDPRLCPEFWRIVQEGLTHRDSVSRKRALYLLKRCAALSEEEGFEAHSSTSEEGRTQKGGGLQKYSLSVFIFCQNQT</sequence>
<proteinExistence type="predicted"/>
<name>A0ABV0XZS7_9TELE</name>
<evidence type="ECO:0000313" key="2">
    <source>
        <dbReference type="Proteomes" id="UP001469553"/>
    </source>
</evidence>
<reference evidence="1 2" key="1">
    <citation type="submission" date="2021-06" db="EMBL/GenBank/DDBJ databases">
        <authorList>
            <person name="Palmer J.M."/>
        </authorList>
    </citation>
    <scope>NUCLEOTIDE SEQUENCE [LARGE SCALE GENOMIC DNA]</scope>
    <source>
        <strain evidence="1 2">AS_MEX2019</strain>
        <tissue evidence="1">Muscle</tissue>
    </source>
</reference>
<protein>
    <submittedName>
        <fullName evidence="1">Uncharacterized protein</fullName>
    </submittedName>
</protein>
<dbReference type="PANTHER" id="PTHR12029">
    <property type="entry name" value="RNA METHYLTRANSFERASE"/>
    <property type="match status" value="1"/>
</dbReference>
<gene>
    <name evidence="1" type="ORF">AMECASPLE_006465</name>
</gene>
<organism evidence="1 2">
    <name type="scientific">Ameca splendens</name>
    <dbReference type="NCBI Taxonomy" id="208324"/>
    <lineage>
        <taxon>Eukaryota</taxon>
        <taxon>Metazoa</taxon>
        <taxon>Chordata</taxon>
        <taxon>Craniata</taxon>
        <taxon>Vertebrata</taxon>
        <taxon>Euteleostomi</taxon>
        <taxon>Actinopterygii</taxon>
        <taxon>Neopterygii</taxon>
        <taxon>Teleostei</taxon>
        <taxon>Neoteleostei</taxon>
        <taxon>Acanthomorphata</taxon>
        <taxon>Ovalentaria</taxon>
        <taxon>Atherinomorphae</taxon>
        <taxon>Cyprinodontiformes</taxon>
        <taxon>Goodeidae</taxon>
        <taxon>Ameca</taxon>
    </lineage>
</organism>
<evidence type="ECO:0000313" key="1">
    <source>
        <dbReference type="EMBL" id="MEQ2286833.1"/>
    </source>
</evidence>
<accession>A0ABV0XZS7</accession>
<dbReference type="EMBL" id="JAHRIP010019122">
    <property type="protein sequence ID" value="MEQ2286833.1"/>
    <property type="molecule type" value="Genomic_DNA"/>
</dbReference>